<evidence type="ECO:0000259" key="1">
    <source>
        <dbReference type="Pfam" id="PF24693"/>
    </source>
</evidence>
<reference evidence="2 3" key="1">
    <citation type="journal article" date="2012" name="J. Bacteriol.">
        <title>Complete Genome Sequence of Paenibacillus mucilaginosus 3016, a Bacterium Functional as Microbial Fertilizer.</title>
        <authorList>
            <person name="Ma M."/>
            <person name="Wang Z."/>
            <person name="Li L."/>
            <person name="Jiang X."/>
            <person name="Guan D."/>
            <person name="Cao F."/>
            <person name="Chen H."/>
            <person name="Wang X."/>
            <person name="Shen D."/>
            <person name="Du B."/>
            <person name="Li J."/>
        </authorList>
    </citation>
    <scope>NUCLEOTIDE SEQUENCE [LARGE SCALE GENOMIC DNA]</scope>
    <source>
        <strain evidence="2 3">3016</strain>
    </source>
</reference>
<dbReference type="RefSeq" id="WP_014369857.1">
    <property type="nucleotide sequence ID" value="NC_016935.1"/>
</dbReference>
<accession>H6NFF4</accession>
<evidence type="ECO:0000313" key="2">
    <source>
        <dbReference type="EMBL" id="AFC29563.1"/>
    </source>
</evidence>
<protein>
    <recommendedName>
        <fullName evidence="1">DUF7660 domain-containing protein</fullName>
    </recommendedName>
</protein>
<gene>
    <name evidence="2" type="ORF">PM3016_2683</name>
</gene>
<dbReference type="AlphaFoldDB" id="H6NFF4"/>
<dbReference type="EMBL" id="CP003235">
    <property type="protein sequence ID" value="AFC29563.1"/>
    <property type="molecule type" value="Genomic_DNA"/>
</dbReference>
<dbReference type="HOGENOM" id="CLU_170093_1_1_9"/>
<evidence type="ECO:0000313" key="3">
    <source>
        <dbReference type="Proteomes" id="UP000007523"/>
    </source>
</evidence>
<keyword evidence="3" id="KW-1185">Reference proteome</keyword>
<dbReference type="InterPro" id="IPR056077">
    <property type="entry name" value="DUF7660"/>
</dbReference>
<name>H6NFF4_9BACL</name>
<dbReference type="Pfam" id="PF24693">
    <property type="entry name" value="DUF7660"/>
    <property type="match status" value="1"/>
</dbReference>
<organism evidence="2 3">
    <name type="scientific">Paenibacillus mucilaginosus 3016</name>
    <dbReference type="NCBI Taxonomy" id="1116391"/>
    <lineage>
        <taxon>Bacteria</taxon>
        <taxon>Bacillati</taxon>
        <taxon>Bacillota</taxon>
        <taxon>Bacilli</taxon>
        <taxon>Bacillales</taxon>
        <taxon>Paenibacillaceae</taxon>
        <taxon>Paenibacillus</taxon>
    </lineage>
</organism>
<dbReference type="Proteomes" id="UP000007523">
    <property type="component" value="Chromosome"/>
</dbReference>
<proteinExistence type="predicted"/>
<dbReference type="KEGG" id="pmq:PM3016_2683"/>
<feature type="domain" description="DUF7660" evidence="1">
    <location>
        <begin position="12"/>
        <end position="76"/>
    </location>
</feature>
<dbReference type="STRING" id="1116391.PM3016_2683"/>
<sequence>MNFPGNGQQVQSKEDFVRFLSELRINLSVHPAEWENRSLESYLEAMEAWLADSSADSSEPSWGTLAELLLAARIYE</sequence>